<accession>A0AAW0EUT4</accession>
<dbReference type="Proteomes" id="UP001430356">
    <property type="component" value="Unassembled WGS sequence"/>
</dbReference>
<evidence type="ECO:0000256" key="1">
    <source>
        <dbReference type="SAM" id="MobiDB-lite"/>
    </source>
</evidence>
<feature type="compositionally biased region" description="Basic and acidic residues" evidence="1">
    <location>
        <begin position="1094"/>
        <end position="1103"/>
    </location>
</feature>
<reference evidence="2 3" key="1">
    <citation type="journal article" date="2021" name="MBio">
        <title>A New Model Trypanosomatid, Novymonas esmeraldas: Genomic Perception of Its 'Candidatus Pandoraea novymonadis' Endosymbiont.</title>
        <authorList>
            <person name="Zakharova A."/>
            <person name="Saura A."/>
            <person name="Butenko A."/>
            <person name="Podesvova L."/>
            <person name="Warmusova S."/>
            <person name="Kostygov A.Y."/>
            <person name="Nenarokova A."/>
            <person name="Lukes J."/>
            <person name="Opperdoes F.R."/>
            <person name="Yurchenko V."/>
        </authorList>
    </citation>
    <scope>NUCLEOTIDE SEQUENCE [LARGE SCALE GENOMIC DNA]</scope>
    <source>
        <strain evidence="2 3">E262AT.01</strain>
    </source>
</reference>
<feature type="region of interest" description="Disordered" evidence="1">
    <location>
        <begin position="1091"/>
        <end position="1159"/>
    </location>
</feature>
<evidence type="ECO:0000313" key="3">
    <source>
        <dbReference type="Proteomes" id="UP001430356"/>
    </source>
</evidence>
<feature type="compositionally biased region" description="Low complexity" evidence="1">
    <location>
        <begin position="165"/>
        <end position="182"/>
    </location>
</feature>
<feature type="compositionally biased region" description="Acidic residues" evidence="1">
    <location>
        <begin position="659"/>
        <end position="671"/>
    </location>
</feature>
<feature type="region of interest" description="Disordered" evidence="1">
    <location>
        <begin position="1287"/>
        <end position="1308"/>
    </location>
</feature>
<proteinExistence type="predicted"/>
<feature type="region of interest" description="Disordered" evidence="1">
    <location>
        <begin position="161"/>
        <end position="182"/>
    </location>
</feature>
<name>A0AAW0EUT4_9TRYP</name>
<feature type="region of interest" description="Disordered" evidence="1">
    <location>
        <begin position="655"/>
        <end position="688"/>
    </location>
</feature>
<feature type="region of interest" description="Disordered" evidence="1">
    <location>
        <begin position="241"/>
        <end position="264"/>
    </location>
</feature>
<evidence type="ECO:0008006" key="4">
    <source>
        <dbReference type="Google" id="ProtNLM"/>
    </source>
</evidence>
<comment type="caution">
    <text evidence="2">The sequence shown here is derived from an EMBL/GenBank/DDBJ whole genome shotgun (WGS) entry which is preliminary data.</text>
</comment>
<feature type="compositionally biased region" description="Acidic residues" evidence="1">
    <location>
        <begin position="1114"/>
        <end position="1126"/>
    </location>
</feature>
<gene>
    <name evidence="2" type="ORF">NESM_000663200</name>
</gene>
<dbReference type="EMBL" id="JAECZO010000097">
    <property type="protein sequence ID" value="KAK7197179.1"/>
    <property type="molecule type" value="Genomic_DNA"/>
</dbReference>
<keyword evidence="3" id="KW-1185">Reference proteome</keyword>
<protein>
    <recommendedName>
        <fullName evidence="4">Rab3 GTPase-activating protein catalytic subunit</fullName>
    </recommendedName>
</protein>
<feature type="compositionally biased region" description="Acidic residues" evidence="1">
    <location>
        <begin position="1138"/>
        <end position="1147"/>
    </location>
</feature>
<organism evidence="2 3">
    <name type="scientific">Novymonas esmeraldas</name>
    <dbReference type="NCBI Taxonomy" id="1808958"/>
    <lineage>
        <taxon>Eukaryota</taxon>
        <taxon>Discoba</taxon>
        <taxon>Euglenozoa</taxon>
        <taxon>Kinetoplastea</taxon>
        <taxon>Metakinetoplastina</taxon>
        <taxon>Trypanosomatida</taxon>
        <taxon>Trypanosomatidae</taxon>
        <taxon>Novymonas</taxon>
    </lineage>
</organism>
<sequence length="1352" mass="139925">MSGVMVPPESACVSGEDGGLHVCMLIFATASDAAVLRRATAAEVWSCAATRDAGEAHESKAEAGVGHTENVADTLQRTSCDEESAWTFAALPLSPPPPSTGPESLASLSVARCTAAAGELHQWRQLLGRWLTHHTVDSGALDHSAGPTHADAACTSRAVSAAGSPTAVPRTTPTTVGTETPATEHPSLLWWTRVPQGLDRGGAAEGGDGSPGSAAEAAGDRLLCIDLSGLYVAGEPKSSVQRHTRGARAAATAVGTATEPVAPPPRQRRLQHLLQERLAAAAPACPFSSARCTTASPLVLTEVWVVPLCHQSCCIDAGRDAHSAVWPLSLADFPVLPVSAPCGGGLRGYRVARHPPAHVLSSAICATEDDVTGFPTPPMQSSSACPTVSRKRRRDGVTACVPTAPLGATAVFLQSCGDGAAVEAAAARGRVSVRLRVVEGAALLHRVYFSAWCCIDDFDVTDVFLRSSPRAACSDGAVSNTASGCHIFFFAAVRRSALAEAAAVERVVEAEAVAAAAAAAVRCVRDSASILTPAAAVAEGPVVGHRGSTDALFEESALAGGGAGPQQGCPLPVWSAVELWGLWVRLGWTPPLTLSAMLVRLPRAHVSGHADTGVDDRVVRMTPSAVVEMLSRVAAELDRSYVCARRPRPTLGVVVDSAADGEGDGDGDVSDVDGAGPERPVEGEGIESAAETRREALALVRRLLEFRAALPFTAGLATPTPRGGRARPLIDQEATAPLGVAARDLAADIAATRGPGADVASFALPWLHGVLESPELLLHTTHDDGTAADAAAAALTDLLTREPPSMQEVLSRRALTSTAMSPPLWSGPLLLLPPEMDVYCEVADVAELRWAAAAWPASAAERPDHTPLDSLLPSTSCCTLACLEVRRLARATSRAEAAEEARTTRARLSSVDPLAALLYEACVDVVCRQVGDGGAAMGEVDGSRSGDAAPLSAAVNGVGGATSTAAQCRDGRLGPAEDPTPSSVAAEVVSATVAQVVQQNRPVVRRMLLLLQSYTAEASASVEVGCCRRSQNDTLAHDVWRSLAPAASSTASAGAASAAAPLSVSTCSRAAAQRLVRAFWTSVATTAQRHLRRQLPDTMRDDGESCTSDSEANREEEDQEEEEEETAAALGSVRGADADDTGSDDDAAAATRPSLSSHESCRSPALRCAFAPLPLASEPLLLHDPTTITDRPAGASAALRDAVAALDGAQAMSLYMQRVLRCTDTAAGRGRIERLSRASCPPSRLAVLASGRGATPARPLTHWLHHTLFLLSYGLASCPAAAAPRDAAPSAGAREQQGLSASLPRLEAPPSPELAAFRALRCGKLLLDVWVGTALEVYLSRWRASAAAPATP</sequence>
<feature type="compositionally biased region" description="Low complexity" evidence="1">
    <location>
        <begin position="247"/>
        <end position="260"/>
    </location>
</feature>
<evidence type="ECO:0000313" key="2">
    <source>
        <dbReference type="EMBL" id="KAK7197179.1"/>
    </source>
</evidence>